<proteinExistence type="predicted"/>
<dbReference type="CDD" id="cd23700">
    <property type="entry name" value="At3g51010"/>
    <property type="match status" value="1"/>
</dbReference>
<feature type="compositionally biased region" description="Basic residues" evidence="1">
    <location>
        <begin position="67"/>
        <end position="81"/>
    </location>
</feature>
<organism evidence="2 3">
    <name type="scientific">Prunus yedoensis var. nudiflora</name>
    <dbReference type="NCBI Taxonomy" id="2094558"/>
    <lineage>
        <taxon>Eukaryota</taxon>
        <taxon>Viridiplantae</taxon>
        <taxon>Streptophyta</taxon>
        <taxon>Embryophyta</taxon>
        <taxon>Tracheophyta</taxon>
        <taxon>Spermatophyta</taxon>
        <taxon>Magnoliopsida</taxon>
        <taxon>eudicotyledons</taxon>
        <taxon>Gunneridae</taxon>
        <taxon>Pentapetalae</taxon>
        <taxon>rosids</taxon>
        <taxon>fabids</taxon>
        <taxon>Rosales</taxon>
        <taxon>Rosaceae</taxon>
        <taxon>Amygdaloideae</taxon>
        <taxon>Amygdaleae</taxon>
        <taxon>Prunus</taxon>
    </lineage>
</organism>
<dbReference type="PANTHER" id="PTHR36767">
    <property type="entry name" value="OS05G0126200 PROTEIN"/>
    <property type="match status" value="1"/>
</dbReference>
<protein>
    <recommendedName>
        <fullName evidence="4">Protein translocase subunit SecA</fullName>
    </recommendedName>
</protein>
<dbReference type="AlphaFoldDB" id="A0A314ZFG1"/>
<dbReference type="Proteomes" id="UP000250321">
    <property type="component" value="Unassembled WGS sequence"/>
</dbReference>
<keyword evidence="3" id="KW-1185">Reference proteome</keyword>
<dbReference type="EMBL" id="PJQY01001675">
    <property type="protein sequence ID" value="PQQ00636.1"/>
    <property type="molecule type" value="Genomic_DNA"/>
</dbReference>
<dbReference type="PANTHER" id="PTHR36767:SF1">
    <property type="entry name" value="OS05G0126200 PROTEIN"/>
    <property type="match status" value="1"/>
</dbReference>
<reference evidence="2 3" key="1">
    <citation type="submission" date="2018-02" db="EMBL/GenBank/DDBJ databases">
        <title>Draft genome of wild Prunus yedoensis var. nudiflora.</title>
        <authorList>
            <person name="Baek S."/>
            <person name="Kim J.-H."/>
            <person name="Choi K."/>
            <person name="Kim G.-B."/>
            <person name="Cho A."/>
            <person name="Jang H."/>
            <person name="Shin C.-H."/>
            <person name="Yu H.-J."/>
            <person name="Mun J.-H."/>
        </authorList>
    </citation>
    <scope>NUCLEOTIDE SEQUENCE [LARGE SCALE GENOMIC DNA]</scope>
    <source>
        <strain evidence="3">cv. Jeju island</strain>
        <tissue evidence="2">Leaf</tissue>
    </source>
</reference>
<accession>A0A314ZFG1</accession>
<dbReference type="OrthoDB" id="1921449at2759"/>
<sequence length="180" mass="20662">MVFGALRSIVRPLSRTLISRTPTCSITSFAASSVCPKPETRFLSGGQAPWSFLISNHFHSLTDTRFPKRRPSLKSRRKRASIRPPGPYAGIQCAPGEPIVPSRPNEGSVKRRNEKKRMRLRRAFILSEKKKRKALVQEAKRKKNIKRIENKMAAVARERAWAERLTELQRLEEEKRKSMA</sequence>
<name>A0A314ZFG1_PRUYE</name>
<evidence type="ECO:0008006" key="4">
    <source>
        <dbReference type="Google" id="ProtNLM"/>
    </source>
</evidence>
<comment type="caution">
    <text evidence="2">The sequence shown here is derived from an EMBL/GenBank/DDBJ whole genome shotgun (WGS) entry which is preliminary data.</text>
</comment>
<evidence type="ECO:0000313" key="3">
    <source>
        <dbReference type="Proteomes" id="UP000250321"/>
    </source>
</evidence>
<evidence type="ECO:0000256" key="1">
    <source>
        <dbReference type="SAM" id="MobiDB-lite"/>
    </source>
</evidence>
<dbReference type="GO" id="GO:0005739">
    <property type="term" value="C:mitochondrion"/>
    <property type="evidence" value="ECO:0007669"/>
    <property type="project" value="TreeGrafter"/>
</dbReference>
<gene>
    <name evidence="2" type="ORF">Pyn_34827</name>
</gene>
<dbReference type="STRING" id="2094558.A0A314ZFG1"/>
<feature type="region of interest" description="Disordered" evidence="1">
    <location>
        <begin position="67"/>
        <end position="115"/>
    </location>
</feature>
<evidence type="ECO:0000313" key="2">
    <source>
        <dbReference type="EMBL" id="PQQ00636.1"/>
    </source>
</evidence>